<gene>
    <name evidence="1" type="ORF">OB936_04235</name>
</gene>
<evidence type="ECO:0000313" key="1">
    <source>
        <dbReference type="EMBL" id="MDH7899423.1"/>
    </source>
</evidence>
<dbReference type="AlphaFoldDB" id="A0AAJ1P9W8"/>
<organism evidence="1 2">
    <name type="scientific">Bifidobacterium catenulatum subsp. kashiwanohense</name>
    <dbReference type="NCBI Taxonomy" id="630129"/>
    <lineage>
        <taxon>Bacteria</taxon>
        <taxon>Bacillati</taxon>
        <taxon>Actinomycetota</taxon>
        <taxon>Actinomycetes</taxon>
        <taxon>Bifidobacteriales</taxon>
        <taxon>Bifidobacteriaceae</taxon>
        <taxon>Bifidobacterium</taxon>
    </lineage>
</organism>
<reference evidence="1" key="2">
    <citation type="submission" date="2023-04" db="EMBL/GenBank/DDBJ databases">
        <authorList>
            <person name="Orihara K."/>
        </authorList>
    </citation>
    <scope>NUCLEOTIDE SEQUENCE</scope>
    <source>
        <strain evidence="1">YIT 13057</strain>
    </source>
</reference>
<sequence>MVHSKGKIIQVIEDSGQATQYRISVTPTDYGGWDEQVDDLPHVGLGGRTVLALQTTGEGDDAIQTSLF</sequence>
<dbReference type="RefSeq" id="WP_065434726.1">
    <property type="nucleotide sequence ID" value="NZ_CP026729.1"/>
</dbReference>
<proteinExistence type="predicted"/>
<accession>A0AAJ1P9W8</accession>
<protein>
    <submittedName>
        <fullName evidence="1">Uncharacterized protein</fullName>
    </submittedName>
</protein>
<evidence type="ECO:0000313" key="2">
    <source>
        <dbReference type="Proteomes" id="UP001157379"/>
    </source>
</evidence>
<dbReference type="EMBL" id="JAOPMD010000007">
    <property type="protein sequence ID" value="MDH7899423.1"/>
    <property type="molecule type" value="Genomic_DNA"/>
</dbReference>
<reference evidence="1" key="1">
    <citation type="journal article" date="2023" name="Gut Microbes">
        <title>Characterization of Bifidobacterium kashiwanohense that utilizes both milk- and plant-derived oligosaccharides.</title>
        <authorList>
            <person name="Orihara K."/>
            <person name="Yahagi K."/>
            <person name="Saito Y."/>
            <person name="Watanabe Y."/>
            <person name="Sasai T."/>
            <person name="Hara T."/>
            <person name="Tsukuda N."/>
            <person name="Oki K."/>
            <person name="Fujimoto J."/>
            <person name="Matsuki T."/>
        </authorList>
    </citation>
    <scope>NUCLEOTIDE SEQUENCE</scope>
    <source>
        <strain evidence="1">YIT 13057</strain>
    </source>
</reference>
<comment type="caution">
    <text evidence="1">The sequence shown here is derived from an EMBL/GenBank/DDBJ whole genome shotgun (WGS) entry which is preliminary data.</text>
</comment>
<dbReference type="Proteomes" id="UP001157379">
    <property type="component" value="Unassembled WGS sequence"/>
</dbReference>
<name>A0AAJ1P9W8_9BIFI</name>